<evidence type="ECO:0000313" key="3">
    <source>
        <dbReference type="Proteomes" id="UP001431217"/>
    </source>
</evidence>
<gene>
    <name evidence="2" type="ORF">M2650_13805</name>
</gene>
<reference evidence="2 3" key="1">
    <citation type="submission" date="2022-05" db="EMBL/GenBank/DDBJ databases">
        <title>Luteimonas sp. SX5, whole genome shotgun sequencing project.</title>
        <authorList>
            <person name="Zhao G."/>
            <person name="Shen L."/>
        </authorList>
    </citation>
    <scope>NUCLEOTIDE SEQUENCE [LARGE SCALE GENOMIC DNA]</scope>
    <source>
        <strain evidence="2 3">SX5</strain>
    </source>
</reference>
<evidence type="ECO:0000256" key="1">
    <source>
        <dbReference type="SAM" id="SignalP"/>
    </source>
</evidence>
<protein>
    <submittedName>
        <fullName evidence="2">Uncharacterized protein</fullName>
    </submittedName>
</protein>
<comment type="caution">
    <text evidence="2">The sequence shown here is derived from an EMBL/GenBank/DDBJ whole genome shotgun (WGS) entry which is preliminary data.</text>
</comment>
<feature type="signal peptide" evidence="1">
    <location>
        <begin position="1"/>
        <end position="25"/>
    </location>
</feature>
<dbReference type="Proteomes" id="UP001431217">
    <property type="component" value="Unassembled WGS sequence"/>
</dbReference>
<accession>A0ABT0MLD9</accession>
<dbReference type="RefSeq" id="WP_249475464.1">
    <property type="nucleotide sequence ID" value="NZ_JAMBEP010000003.1"/>
</dbReference>
<name>A0ABT0MLD9_9GAMM</name>
<organism evidence="2 3">
    <name type="scientific">Luteimonas galliterrae</name>
    <dbReference type="NCBI Taxonomy" id="2940486"/>
    <lineage>
        <taxon>Bacteria</taxon>
        <taxon>Pseudomonadati</taxon>
        <taxon>Pseudomonadota</taxon>
        <taxon>Gammaproteobacteria</taxon>
        <taxon>Lysobacterales</taxon>
        <taxon>Lysobacteraceae</taxon>
        <taxon>Luteimonas</taxon>
    </lineage>
</organism>
<keyword evidence="3" id="KW-1185">Reference proteome</keyword>
<keyword evidence="1" id="KW-0732">Signal</keyword>
<evidence type="ECO:0000313" key="2">
    <source>
        <dbReference type="EMBL" id="MCL1635699.1"/>
    </source>
</evidence>
<feature type="chain" id="PRO_5045051748" evidence="1">
    <location>
        <begin position="26"/>
        <end position="74"/>
    </location>
</feature>
<sequence>MLTTTLAIRAVLALLLSAASFTALLRDPAAAVPAPASAQERSDIAPPPAYRTAVEAGTAYAVIDAPVSAGRICR</sequence>
<dbReference type="EMBL" id="JAMBEP010000003">
    <property type="protein sequence ID" value="MCL1635699.1"/>
    <property type="molecule type" value="Genomic_DNA"/>
</dbReference>
<proteinExistence type="predicted"/>